<accession>A0A395I7M2</accession>
<evidence type="ECO:0000256" key="1">
    <source>
        <dbReference type="SAM" id="MobiDB-lite"/>
    </source>
</evidence>
<dbReference type="PANTHER" id="PTHR33840">
    <property type="match status" value="1"/>
</dbReference>
<dbReference type="AlphaFoldDB" id="A0A395I7M2"/>
<dbReference type="STRING" id="1450537.A0A395I7M2"/>
<organism evidence="3 4">
    <name type="scientific">Aspergillus homomorphus (strain CBS 101889)</name>
    <dbReference type="NCBI Taxonomy" id="1450537"/>
    <lineage>
        <taxon>Eukaryota</taxon>
        <taxon>Fungi</taxon>
        <taxon>Dikarya</taxon>
        <taxon>Ascomycota</taxon>
        <taxon>Pezizomycotina</taxon>
        <taxon>Eurotiomycetes</taxon>
        <taxon>Eurotiomycetidae</taxon>
        <taxon>Eurotiales</taxon>
        <taxon>Aspergillaceae</taxon>
        <taxon>Aspergillus</taxon>
        <taxon>Aspergillus subgen. Circumdati</taxon>
    </lineage>
</organism>
<dbReference type="RefSeq" id="XP_025555374.1">
    <property type="nucleotide sequence ID" value="XM_025697478.1"/>
</dbReference>
<sequence>MSHLTPTGDSKSSGWPKSQMDLSRSCRDCRSVRSSFPFGKRSKTLSQALGQTFDQHVLGGYRFLMRHYRQRSSDIYIFGFSRGAYMAMFLAERLDYAGLLGRGNEEMIPLIWEAFLQVKLARYRTPDRRKVAGEYLRHCRKTPCQPVDRIRFLALFDTVNSVTGFEVLNDSRSSARVIRHAVSLDERRVKFQPVLLGFAETSVRASSPVLMDADDCSQDLEEVWFPGNHADTGGLQFDSERLLAFKCADSVDELSNMDYESALVDSSIKALLYSCLDFGPGVANATVLAWRLMEYIPLRWAALQSNGRWKLVHWPLHRGTPRDTPRDAKFHGSIIRRMEANPTPENYGIGDWEICDNEGVLVRETYRGKSIQA</sequence>
<name>A0A395I7M2_ASPHC</name>
<feature type="domain" description="T6SS Phospholipase effector Tle1-like catalytic" evidence="2">
    <location>
        <begin position="40"/>
        <end position="240"/>
    </location>
</feature>
<feature type="region of interest" description="Disordered" evidence="1">
    <location>
        <begin position="1"/>
        <end position="21"/>
    </location>
</feature>
<keyword evidence="4" id="KW-1185">Reference proteome</keyword>
<gene>
    <name evidence="3" type="ORF">BO97DRAFT_431144</name>
</gene>
<proteinExistence type="predicted"/>
<dbReference type="GeneID" id="37201767"/>
<reference evidence="3 4" key="1">
    <citation type="submission" date="2018-02" db="EMBL/GenBank/DDBJ databases">
        <title>The genomes of Aspergillus section Nigri reveals drivers in fungal speciation.</title>
        <authorList>
            <consortium name="DOE Joint Genome Institute"/>
            <person name="Vesth T.C."/>
            <person name="Nybo J."/>
            <person name="Theobald S."/>
            <person name="Brandl J."/>
            <person name="Frisvad J.C."/>
            <person name="Nielsen K.F."/>
            <person name="Lyhne E.K."/>
            <person name="Kogle M.E."/>
            <person name="Kuo A."/>
            <person name="Riley R."/>
            <person name="Clum A."/>
            <person name="Nolan M."/>
            <person name="Lipzen A."/>
            <person name="Salamov A."/>
            <person name="Henrissat B."/>
            <person name="Wiebenga A."/>
            <person name="De vries R.P."/>
            <person name="Grigoriev I.V."/>
            <person name="Mortensen U.H."/>
            <person name="Andersen M.R."/>
            <person name="Baker S.E."/>
        </authorList>
    </citation>
    <scope>NUCLEOTIDE SEQUENCE [LARGE SCALE GENOMIC DNA]</scope>
    <source>
        <strain evidence="3 4">CBS 101889</strain>
    </source>
</reference>
<dbReference type="Pfam" id="PF09994">
    <property type="entry name" value="T6SS_Tle1-like_cat"/>
    <property type="match status" value="1"/>
</dbReference>
<dbReference type="Proteomes" id="UP000248961">
    <property type="component" value="Unassembled WGS sequence"/>
</dbReference>
<dbReference type="EMBL" id="KZ824269">
    <property type="protein sequence ID" value="RAL16220.1"/>
    <property type="molecule type" value="Genomic_DNA"/>
</dbReference>
<dbReference type="OrthoDB" id="3162439at2759"/>
<evidence type="ECO:0000313" key="4">
    <source>
        <dbReference type="Proteomes" id="UP000248961"/>
    </source>
</evidence>
<dbReference type="PANTHER" id="PTHR33840:SF2">
    <property type="entry name" value="TLE1 PHOSPHOLIPASE DOMAIN-CONTAINING PROTEIN"/>
    <property type="match status" value="1"/>
</dbReference>
<dbReference type="VEuPathDB" id="FungiDB:BO97DRAFT_431144"/>
<evidence type="ECO:0000313" key="3">
    <source>
        <dbReference type="EMBL" id="RAL16220.1"/>
    </source>
</evidence>
<protein>
    <recommendedName>
        <fullName evidence="2">T6SS Phospholipase effector Tle1-like catalytic domain-containing protein</fullName>
    </recommendedName>
</protein>
<dbReference type="SUPFAM" id="SSF53474">
    <property type="entry name" value="alpha/beta-Hydrolases"/>
    <property type="match status" value="1"/>
</dbReference>
<evidence type="ECO:0000259" key="2">
    <source>
        <dbReference type="Pfam" id="PF09994"/>
    </source>
</evidence>
<dbReference type="InterPro" id="IPR018712">
    <property type="entry name" value="Tle1-like_cat"/>
</dbReference>
<dbReference type="InterPro" id="IPR029058">
    <property type="entry name" value="AB_hydrolase_fold"/>
</dbReference>